<protein>
    <submittedName>
        <fullName evidence="1">Toxin-antitoxin system, antitoxin component</fullName>
    </submittedName>
</protein>
<dbReference type="GO" id="GO:0006355">
    <property type="term" value="P:regulation of DNA-templated transcription"/>
    <property type="evidence" value="ECO:0007669"/>
    <property type="project" value="InterPro"/>
</dbReference>
<evidence type="ECO:0000313" key="1">
    <source>
        <dbReference type="EMBL" id="PJZ85832.1"/>
    </source>
</evidence>
<proteinExistence type="predicted"/>
<name>A0A2N0ANC8_9LEPT</name>
<dbReference type="AlphaFoldDB" id="A0A2N0ANC8"/>
<keyword evidence="2" id="KW-1185">Reference proteome</keyword>
<sequence length="76" mass="9009">MPQLSLYIDQETLKKIELAAKKEKVSISQWVKGKLQSSFEKKWPDNYFQLYGSIEDESFKRPDSLSFKNDSKRETF</sequence>
<dbReference type="EMBL" id="NPDX01000001">
    <property type="protein sequence ID" value="PJZ85832.1"/>
    <property type="molecule type" value="Genomic_DNA"/>
</dbReference>
<dbReference type="Proteomes" id="UP000232145">
    <property type="component" value="Unassembled WGS sequence"/>
</dbReference>
<dbReference type="OrthoDB" id="3174894at2"/>
<dbReference type="SUPFAM" id="SSF47598">
    <property type="entry name" value="Ribbon-helix-helix"/>
    <property type="match status" value="1"/>
</dbReference>
<organism evidence="1 2">
    <name type="scientific">Leptospira harrisiae</name>
    <dbReference type="NCBI Taxonomy" id="2023189"/>
    <lineage>
        <taxon>Bacteria</taxon>
        <taxon>Pseudomonadati</taxon>
        <taxon>Spirochaetota</taxon>
        <taxon>Spirochaetia</taxon>
        <taxon>Leptospirales</taxon>
        <taxon>Leptospiraceae</taxon>
        <taxon>Leptospira</taxon>
    </lineage>
</organism>
<dbReference type="InterPro" id="IPR010985">
    <property type="entry name" value="Ribbon_hlx_hlx"/>
</dbReference>
<accession>A0A2N0ANC8</accession>
<evidence type="ECO:0000313" key="2">
    <source>
        <dbReference type="Proteomes" id="UP000232145"/>
    </source>
</evidence>
<dbReference type="RefSeq" id="WP_100742746.1">
    <property type="nucleotide sequence ID" value="NZ_NPDW01000001.1"/>
</dbReference>
<reference evidence="1 2" key="1">
    <citation type="submission" date="2017-07" db="EMBL/GenBank/DDBJ databases">
        <title>Leptospira spp. isolated from tropical soils.</title>
        <authorList>
            <person name="Thibeaux R."/>
            <person name="Iraola G."/>
            <person name="Ferres I."/>
            <person name="Bierque E."/>
            <person name="Girault D."/>
            <person name="Soupe-Gilbert M.-E."/>
            <person name="Picardeau M."/>
            <person name="Goarant C."/>
        </authorList>
    </citation>
    <scope>NUCLEOTIDE SEQUENCE [LARGE SCALE GENOMIC DNA]</scope>
    <source>
        <strain evidence="1 2">FH2-B-A1</strain>
    </source>
</reference>
<comment type="caution">
    <text evidence="1">The sequence shown here is derived from an EMBL/GenBank/DDBJ whole genome shotgun (WGS) entry which is preliminary data.</text>
</comment>
<gene>
    <name evidence="1" type="ORF">CH364_06470</name>
</gene>